<dbReference type="Pfam" id="PF02620">
    <property type="entry name" value="YceD"/>
    <property type="match status" value="1"/>
</dbReference>
<dbReference type="EMBL" id="NHOC01000009">
    <property type="protein sequence ID" value="OUM19955.1"/>
    <property type="molecule type" value="Genomic_DNA"/>
</dbReference>
<evidence type="ECO:0000313" key="1">
    <source>
        <dbReference type="EMBL" id="OUM19955.1"/>
    </source>
</evidence>
<dbReference type="OrthoDB" id="9790372at2"/>
<evidence type="ECO:0008006" key="3">
    <source>
        <dbReference type="Google" id="ProtNLM"/>
    </source>
</evidence>
<gene>
    <name evidence="1" type="ORF">CBW42_10780</name>
</gene>
<proteinExistence type="predicted"/>
<dbReference type="PANTHER" id="PTHR34374:SF1">
    <property type="entry name" value="LARGE RIBOSOMAL RNA SUBUNIT ACCUMULATION PROTEIN YCED HOMOLOG 1, CHLOROPLASTIC"/>
    <property type="match status" value="1"/>
</dbReference>
<dbReference type="PANTHER" id="PTHR34374">
    <property type="entry name" value="LARGE RIBOSOMAL RNA SUBUNIT ACCUMULATION PROTEIN YCED HOMOLOG 1, CHLOROPLASTIC"/>
    <property type="match status" value="1"/>
</dbReference>
<dbReference type="Proteomes" id="UP000194903">
    <property type="component" value="Unassembled WGS sequence"/>
</dbReference>
<sequence>MKLDLKRIAVTDGETIPFSYDADLTKEEMNGEYPFRTPVHVEGEVRNHLGVLNLHATVRALYQTQCARCLAPVNVDLNVPCDMILSAEVQDDERDDIYQLEGDSVELDDIVIPALLLEVHMTYLCKPDCKGLCPTCGKNRNEGPCGCDGRQIDSRLAVLQKLLDKDD</sequence>
<name>A0A252F2D3_9FIRM</name>
<accession>A0A252F2D3</accession>
<organism evidence="1 2">
    <name type="scientific">Butyricicoccus porcorum</name>
    <dbReference type="NCBI Taxonomy" id="1945634"/>
    <lineage>
        <taxon>Bacteria</taxon>
        <taxon>Bacillati</taxon>
        <taxon>Bacillota</taxon>
        <taxon>Clostridia</taxon>
        <taxon>Eubacteriales</taxon>
        <taxon>Butyricicoccaceae</taxon>
        <taxon>Butyricicoccus</taxon>
    </lineage>
</organism>
<dbReference type="AlphaFoldDB" id="A0A252F2D3"/>
<protein>
    <recommendedName>
        <fullName evidence="3">Nucleic acid-binding protein</fullName>
    </recommendedName>
</protein>
<dbReference type="RefSeq" id="WP_087021214.1">
    <property type="nucleotide sequence ID" value="NZ_CP178353.1"/>
</dbReference>
<dbReference type="InterPro" id="IPR003772">
    <property type="entry name" value="YceD"/>
</dbReference>
<reference evidence="1 2" key="1">
    <citation type="submission" date="2017-05" db="EMBL/GenBank/DDBJ databases">
        <title>Butyricicoccus porcorum sp. nov. a butyrate-producing bacterium from the swine intestinal tract.</title>
        <authorList>
            <person name="Trachsel J."/>
            <person name="Humphrey S."/>
            <person name="Allen H.K."/>
        </authorList>
    </citation>
    <scope>NUCLEOTIDE SEQUENCE [LARGE SCALE GENOMIC DNA]</scope>
    <source>
        <strain evidence="1">BB10</strain>
    </source>
</reference>
<keyword evidence="2" id="KW-1185">Reference proteome</keyword>
<comment type="caution">
    <text evidence="1">The sequence shown here is derived from an EMBL/GenBank/DDBJ whole genome shotgun (WGS) entry which is preliminary data.</text>
</comment>
<evidence type="ECO:0000313" key="2">
    <source>
        <dbReference type="Proteomes" id="UP000194903"/>
    </source>
</evidence>